<dbReference type="KEGG" id="vvy:VVA0245"/>
<feature type="binding site" evidence="8">
    <location>
        <position position="313"/>
    </location>
    <ligand>
        <name>Mn(2+)</name>
        <dbReference type="ChEBI" id="CHEBI:29035"/>
    </ligand>
</feature>
<dbReference type="InterPro" id="IPR000917">
    <property type="entry name" value="Sulfatase_N"/>
</dbReference>
<feature type="transmembrane region" description="Helical" evidence="9">
    <location>
        <begin position="78"/>
        <end position="99"/>
    </location>
</feature>
<keyword evidence="4 9" id="KW-1133">Transmembrane helix</keyword>
<dbReference type="CDD" id="cd16015">
    <property type="entry name" value="LTA_synthase"/>
    <property type="match status" value="1"/>
</dbReference>
<evidence type="ECO:0000256" key="4">
    <source>
        <dbReference type="ARBA" id="ARBA00022989"/>
    </source>
</evidence>
<feature type="transmembrane region" description="Helical" evidence="9">
    <location>
        <begin position="196"/>
        <end position="214"/>
    </location>
</feature>
<evidence type="ECO:0000256" key="7">
    <source>
        <dbReference type="PIRSR" id="PIRSR005091-2"/>
    </source>
</evidence>
<evidence type="ECO:0000256" key="9">
    <source>
        <dbReference type="SAM" id="Phobius"/>
    </source>
</evidence>
<dbReference type="PANTHER" id="PTHR47371:SF3">
    <property type="entry name" value="PHOSPHOGLYCEROL TRANSFERASE I"/>
    <property type="match status" value="1"/>
</dbReference>
<evidence type="ECO:0000256" key="5">
    <source>
        <dbReference type="ARBA" id="ARBA00023136"/>
    </source>
</evidence>
<dbReference type="STRING" id="672.VV93_v1c32330"/>
<protein>
    <submittedName>
        <fullName evidence="11">Phosphoglycerol transferase</fullName>
    </submittedName>
</protein>
<feature type="binding site" evidence="8">
    <location>
        <position position="525"/>
    </location>
    <ligand>
        <name>Mn(2+)</name>
        <dbReference type="ChEBI" id="CHEBI:29035"/>
    </ligand>
</feature>
<keyword evidence="11" id="KW-0808">Transferase</keyword>
<feature type="domain" description="Sulfatase N-terminal" evidence="10">
    <location>
        <begin position="305"/>
        <end position="575"/>
    </location>
</feature>
<feature type="active site" evidence="6">
    <location>
        <position position="352"/>
    </location>
</feature>
<evidence type="ECO:0000313" key="11">
    <source>
        <dbReference type="EMBL" id="BAC96271.1"/>
    </source>
</evidence>
<dbReference type="EMBL" id="BA000038">
    <property type="protein sequence ID" value="BAC96271.1"/>
    <property type="molecule type" value="Genomic_DNA"/>
</dbReference>
<gene>
    <name evidence="11" type="ordered locus">VVA0245</name>
</gene>
<dbReference type="Gene3D" id="3.30.1120.80">
    <property type="match status" value="1"/>
</dbReference>
<dbReference type="GO" id="GO:0005886">
    <property type="term" value="C:plasma membrane"/>
    <property type="evidence" value="ECO:0007669"/>
    <property type="project" value="UniProtKB-SubCell"/>
</dbReference>
<dbReference type="InterPro" id="IPR012160">
    <property type="entry name" value="LtaS-like"/>
</dbReference>
<name>Q7MFS4_VIBVY</name>
<evidence type="ECO:0000259" key="10">
    <source>
        <dbReference type="Pfam" id="PF00884"/>
    </source>
</evidence>
<evidence type="ECO:0000256" key="3">
    <source>
        <dbReference type="ARBA" id="ARBA00022692"/>
    </source>
</evidence>
<dbReference type="Proteomes" id="UP000002675">
    <property type="component" value="Chromosome II"/>
</dbReference>
<feature type="transmembrane region" description="Helical" evidence="9">
    <location>
        <begin position="111"/>
        <end position="133"/>
    </location>
</feature>
<dbReference type="AlphaFoldDB" id="Q7MFS4"/>
<dbReference type="PIRSF" id="PIRSF005091">
    <property type="entry name" value="Mmb_sulf_HI1246"/>
    <property type="match status" value="1"/>
</dbReference>
<dbReference type="GO" id="GO:0046872">
    <property type="term" value="F:metal ion binding"/>
    <property type="evidence" value="ECO:0007669"/>
    <property type="project" value="UniProtKB-KW"/>
</dbReference>
<proteinExistence type="predicted"/>
<accession>Q7MFS4</accession>
<keyword evidence="5 9" id="KW-0472">Membrane</keyword>
<feature type="binding site" evidence="8">
    <location>
        <position position="524"/>
    </location>
    <ligand>
        <name>Mn(2+)</name>
        <dbReference type="ChEBI" id="CHEBI:29035"/>
    </ligand>
</feature>
<dbReference type="Pfam" id="PF00884">
    <property type="entry name" value="Sulfatase"/>
    <property type="match status" value="1"/>
</dbReference>
<keyword evidence="2" id="KW-1003">Cell membrane</keyword>
<evidence type="ECO:0000313" key="12">
    <source>
        <dbReference type="Proteomes" id="UP000002675"/>
    </source>
</evidence>
<evidence type="ECO:0000256" key="2">
    <source>
        <dbReference type="ARBA" id="ARBA00022475"/>
    </source>
</evidence>
<dbReference type="GO" id="GO:0016740">
    <property type="term" value="F:transferase activity"/>
    <property type="evidence" value="ECO:0007669"/>
    <property type="project" value="UniProtKB-KW"/>
</dbReference>
<feature type="transmembrane region" description="Helical" evidence="9">
    <location>
        <begin position="166"/>
        <end position="184"/>
    </location>
</feature>
<comment type="subcellular location">
    <subcellularLocation>
        <location evidence="1">Cell membrane</location>
        <topology evidence="1">Multi-pass membrane protein</topology>
    </subcellularLocation>
</comment>
<dbReference type="PANTHER" id="PTHR47371">
    <property type="entry name" value="LIPOTEICHOIC ACID SYNTHASE"/>
    <property type="match status" value="1"/>
</dbReference>
<dbReference type="eggNOG" id="COG1368">
    <property type="taxonomic scope" value="Bacteria"/>
</dbReference>
<dbReference type="Gene3D" id="3.40.720.10">
    <property type="entry name" value="Alkaline Phosphatase, subunit A"/>
    <property type="match status" value="1"/>
</dbReference>
<reference evidence="11 12" key="1">
    <citation type="journal article" date="2003" name="Genome Res.">
        <title>Comparative genome analysis of Vibrio vulnificus, a marine pathogen.</title>
        <authorList>
            <person name="Chen C.Y."/>
            <person name="Wu K.M."/>
            <person name="Chang Y.C."/>
            <person name="Chang C.H."/>
            <person name="Tsai H.C."/>
            <person name="Liao T.L."/>
            <person name="Liu Y.M."/>
            <person name="Chen H.J."/>
            <person name="Shen A.B."/>
            <person name="Li J.C."/>
            <person name="Su T.L."/>
            <person name="Shao C.P."/>
            <person name="Lee C.T."/>
            <person name="Hor L.I."/>
            <person name="Tsai S.F."/>
        </authorList>
    </citation>
    <scope>NUCLEOTIDE SEQUENCE [LARGE SCALE GENOMIC DNA]</scope>
    <source>
        <strain evidence="11 12">YJ016</strain>
    </source>
</reference>
<dbReference type="InterPro" id="IPR017850">
    <property type="entry name" value="Alkaline_phosphatase_core_sf"/>
</dbReference>
<feature type="binding site" evidence="7">
    <location>
        <position position="470"/>
    </location>
    <ligand>
        <name>substrate</name>
    </ligand>
</feature>
<dbReference type="SUPFAM" id="SSF53649">
    <property type="entry name" value="Alkaline phosphatase-like"/>
    <property type="match status" value="1"/>
</dbReference>
<sequence length="667" mass="75148">MSKRQSTTHLLISLNSVVLNKETSMRKINLGPLQPIAAFVAIALGLVTLSRFLLALWQFDRIAAADGWSNLLFQGLRVDIATLCWLFILPCLLAAILPVEGMVGKIWRAVLRVWLVAGLWIMVYMELATPPFIMEYDLRPNRLFVEYLIYPKEVFSMLWQGYKIELFIGLVGSIATLWLGWIFSGKVTENVRQIKWQWRPVLAIAVVLLGVLGARSSLGHRPLNPAMVAFSSDPLVNDLVLNSSYSVFFAINNMKSERSADKFYGQMSQDKIIELVKASSAKHDFVQGSLPTLNVNNATYQGKPKNLVILLQESLGARFVGGLGGLPLTPNLDKLLEEGWNFTQMYATGTRSVRGIEAITTGFPPSPSRAVVKLSKSQTGFFTIADLLKKQGYHTQFIYGGEAHFDNMKSFFLGNGFEQIVDEPQYQNPEFTGSWGVSDEDLYNKADEEFTRLNKEGKPFFSLVFTSSNHSPFEYPAGKIEPYESEFNTRNNTVKYSDYALGTFFDKAKQSDYWENTIFIVIADHDARVFGSQLVPVDRFHIPAVILGKGIEPRKDDRLANNIDMPPTLLSLIGIDATSPMIGRDLTKPLAREDERAMMQFDKNYGYLTRDSLVVFSPGEKVSSYHYNFEDKSLTPKEVSQEALDKAKANALFGSMAYKYNWYKSDY</sequence>
<evidence type="ECO:0000256" key="6">
    <source>
        <dbReference type="PIRSR" id="PIRSR005091-1"/>
    </source>
</evidence>
<evidence type="ECO:0000256" key="8">
    <source>
        <dbReference type="PIRSR" id="PIRSR005091-3"/>
    </source>
</evidence>
<keyword evidence="7" id="KW-0464">Manganese</keyword>
<dbReference type="InterPro" id="IPR050448">
    <property type="entry name" value="OpgB/LTA_synthase_biosynth"/>
</dbReference>
<keyword evidence="7" id="KW-0479">Metal-binding</keyword>
<organism evidence="11 12">
    <name type="scientific">Vibrio vulnificus (strain YJ016)</name>
    <dbReference type="NCBI Taxonomy" id="196600"/>
    <lineage>
        <taxon>Bacteria</taxon>
        <taxon>Pseudomonadati</taxon>
        <taxon>Pseudomonadota</taxon>
        <taxon>Gammaproteobacteria</taxon>
        <taxon>Vibrionales</taxon>
        <taxon>Vibrionaceae</taxon>
        <taxon>Vibrio</taxon>
    </lineage>
</organism>
<feature type="transmembrane region" description="Helical" evidence="9">
    <location>
        <begin position="36"/>
        <end position="57"/>
    </location>
</feature>
<dbReference type="HOGENOM" id="CLU_014653_3_1_6"/>
<keyword evidence="3 9" id="KW-0812">Transmembrane</keyword>
<evidence type="ECO:0000256" key="1">
    <source>
        <dbReference type="ARBA" id="ARBA00004651"/>
    </source>
</evidence>